<dbReference type="InterPro" id="IPR005133">
    <property type="entry name" value="PhaG_MnhG_YufB"/>
</dbReference>
<name>A0A1X9LRL9_9MICO</name>
<reference evidence="2 3" key="1">
    <citation type="submission" date="2017-04" db="EMBL/GenBank/DDBJ databases">
        <authorList>
            <person name="Afonso C.L."/>
            <person name="Miller P.J."/>
            <person name="Scott M.A."/>
            <person name="Spackman E."/>
            <person name="Goraichik I."/>
            <person name="Dimitrov K.M."/>
            <person name="Suarez D.L."/>
            <person name="Swayne D.E."/>
        </authorList>
    </citation>
    <scope>NUCLEOTIDE SEQUENCE [LARGE SCALE GENOMIC DNA]</scope>
    <source>
        <strain evidence="3">XA(T)</strain>
    </source>
</reference>
<sequence length="121" mass="12920">MTGFDLSDLGGWGPREIITAVLVLLSAFLCFAAAVGLIRFRDVLTRLHAATKPQVLGLIAIVVDVAVSMPSVATVTLAVAIIGFQSLTAPLAAHMVGRAAYRTRHYDPALLLRDENLDPPR</sequence>
<dbReference type="GO" id="GO:0015385">
    <property type="term" value="F:sodium:proton antiporter activity"/>
    <property type="evidence" value="ECO:0007669"/>
    <property type="project" value="TreeGrafter"/>
</dbReference>
<dbReference type="EMBL" id="CP020715">
    <property type="protein sequence ID" value="ARJ06968.1"/>
    <property type="molecule type" value="Genomic_DNA"/>
</dbReference>
<evidence type="ECO:0000313" key="3">
    <source>
        <dbReference type="Proteomes" id="UP000192775"/>
    </source>
</evidence>
<dbReference type="PANTHER" id="PTHR34703">
    <property type="entry name" value="ANTIPORTER SUBUNIT MNHG2-RELATED"/>
    <property type="match status" value="1"/>
</dbReference>
<dbReference type="RefSeq" id="WP_085021106.1">
    <property type="nucleotide sequence ID" value="NZ_BMHD01000001.1"/>
</dbReference>
<dbReference type="PANTHER" id="PTHR34703:SF1">
    <property type="entry name" value="ANTIPORTER SUBUNIT MNHG2-RELATED"/>
    <property type="match status" value="1"/>
</dbReference>
<dbReference type="NCBIfam" id="TIGR01300">
    <property type="entry name" value="CPA3_mnhG_phaG"/>
    <property type="match status" value="1"/>
</dbReference>
<accession>A0A1X9LRL9</accession>
<dbReference type="KEGG" id="cphy:B5808_18345"/>
<comment type="similarity">
    <text evidence="1">Belongs to the CPA3 antiporters (TC 2.A.63) subunit G family.</text>
</comment>
<evidence type="ECO:0000256" key="1">
    <source>
        <dbReference type="ARBA" id="ARBA00008404"/>
    </source>
</evidence>
<gene>
    <name evidence="2" type="ORF">B5808_18345</name>
</gene>
<protein>
    <submittedName>
        <fullName evidence="2">Uncharacterized protein</fullName>
    </submittedName>
</protein>
<organism evidence="2 3">
    <name type="scientific">Cnuibacter physcomitrellae</name>
    <dbReference type="NCBI Taxonomy" id="1619308"/>
    <lineage>
        <taxon>Bacteria</taxon>
        <taxon>Bacillati</taxon>
        <taxon>Actinomycetota</taxon>
        <taxon>Actinomycetes</taxon>
        <taxon>Micrococcales</taxon>
        <taxon>Microbacteriaceae</taxon>
        <taxon>Cnuibacter</taxon>
    </lineage>
</organism>
<dbReference type="Pfam" id="PF03334">
    <property type="entry name" value="PhaG_MnhG_YufB"/>
    <property type="match status" value="1"/>
</dbReference>
<proteinExistence type="inferred from homology"/>
<dbReference type="NCBIfam" id="NF009314">
    <property type="entry name" value="PRK12674.1-2"/>
    <property type="match status" value="1"/>
</dbReference>
<evidence type="ECO:0000313" key="2">
    <source>
        <dbReference type="EMBL" id="ARJ06968.1"/>
    </source>
</evidence>
<dbReference type="AlphaFoldDB" id="A0A1X9LRL9"/>
<dbReference type="Proteomes" id="UP000192775">
    <property type="component" value="Chromosome"/>
</dbReference>
<dbReference type="STRING" id="1619308.B5808_18345"/>
<keyword evidence="3" id="KW-1185">Reference proteome</keyword>